<dbReference type="InterPro" id="IPR036465">
    <property type="entry name" value="vWFA_dom_sf"/>
</dbReference>
<evidence type="ECO:0000259" key="2">
    <source>
        <dbReference type="PROSITE" id="PS50234"/>
    </source>
</evidence>
<keyword evidence="1" id="KW-0812">Transmembrane</keyword>
<dbReference type="AlphaFoldDB" id="A0A3L8PY56"/>
<feature type="transmembrane region" description="Helical" evidence="1">
    <location>
        <begin position="296"/>
        <end position="316"/>
    </location>
</feature>
<evidence type="ECO:0000256" key="1">
    <source>
        <dbReference type="SAM" id="Phobius"/>
    </source>
</evidence>
<dbReference type="CDD" id="cd01467">
    <property type="entry name" value="vWA_BatA_type"/>
    <property type="match status" value="1"/>
</dbReference>
<proteinExistence type="predicted"/>
<dbReference type="PANTHER" id="PTHR22550:SF18">
    <property type="entry name" value="VWFA DOMAIN-CONTAINING PROTEIN"/>
    <property type="match status" value="1"/>
</dbReference>
<feature type="domain" description="VWFA" evidence="2">
    <location>
        <begin position="83"/>
        <end position="277"/>
    </location>
</feature>
<accession>A0A3L8PY56</accession>
<dbReference type="RefSeq" id="WP_121838388.1">
    <property type="nucleotide sequence ID" value="NZ_ML014766.1"/>
</dbReference>
<evidence type="ECO:0000313" key="3">
    <source>
        <dbReference type="EMBL" id="RLV60356.1"/>
    </source>
</evidence>
<dbReference type="OrthoDB" id="6206554at2"/>
<dbReference type="PROSITE" id="PS50234">
    <property type="entry name" value="VWFA"/>
    <property type="match status" value="1"/>
</dbReference>
<dbReference type="InterPro" id="IPR033881">
    <property type="entry name" value="vWA_BatA_type"/>
</dbReference>
<feature type="transmembrane region" description="Helical" evidence="1">
    <location>
        <begin position="52"/>
        <end position="70"/>
    </location>
</feature>
<keyword evidence="4" id="KW-1185">Reference proteome</keyword>
<dbReference type="Pfam" id="PF00092">
    <property type="entry name" value="VWA"/>
    <property type="match status" value="1"/>
</dbReference>
<sequence length="331" mass="37725">MLTIIWPWIWLLFPLPLLFKRIKQKQQGGHLKLPATGKLTGVQQQKASTKKYGYWLLWLLFLTAICRPQWFGDPIDLPSKGRDLMVAVDLSGSMQIEDMVLNNQTVDRFTMIRHVVSDFIQRRKGDRIGLILFADHAYLQAPLTLDRRSVSQFLKEAQIGLVGKQTAIGEAIGLAVKRFDKVKESNRILILLTDGSNNAGVLDPQQAADIAAKQGITIYTIGVGADILEQRTLFGRQRVNPSMDLDINALKAISNKTHGKFFRARNTEELEKIYHEIDKLEPIARDQQTYRPRSELFYYPLALMLLLHVFMCLSRLPTLQNLTKIKSGEQK</sequence>
<evidence type="ECO:0000313" key="4">
    <source>
        <dbReference type="Proteomes" id="UP000281474"/>
    </source>
</evidence>
<dbReference type="InterPro" id="IPR002035">
    <property type="entry name" value="VWF_A"/>
</dbReference>
<dbReference type="EMBL" id="QZEI01000017">
    <property type="protein sequence ID" value="RLV60356.1"/>
    <property type="molecule type" value="Genomic_DNA"/>
</dbReference>
<dbReference type="SUPFAM" id="SSF53300">
    <property type="entry name" value="vWA-like"/>
    <property type="match status" value="1"/>
</dbReference>
<keyword evidence="1" id="KW-0472">Membrane</keyword>
<reference evidence="3 4" key="1">
    <citation type="submission" date="2018-09" db="EMBL/GenBank/DDBJ databases">
        <title>Phylogeny of the Shewanellaceae, and recommendation for two new genera, Pseudoshewanella and Parashewanella.</title>
        <authorList>
            <person name="Wang G."/>
        </authorList>
    </citation>
    <scope>NUCLEOTIDE SEQUENCE [LARGE SCALE GENOMIC DNA]</scope>
    <source>
        <strain evidence="3 4">C51</strain>
    </source>
</reference>
<dbReference type="SMART" id="SM00327">
    <property type="entry name" value="VWA"/>
    <property type="match status" value="1"/>
</dbReference>
<protein>
    <submittedName>
        <fullName evidence="3">VWA domain-containing protein</fullName>
    </submittedName>
</protein>
<dbReference type="Proteomes" id="UP000281474">
    <property type="component" value="Unassembled WGS sequence"/>
</dbReference>
<feature type="transmembrane region" description="Helical" evidence="1">
    <location>
        <begin position="6"/>
        <end position="22"/>
    </location>
</feature>
<gene>
    <name evidence="3" type="ORF">D5018_07475</name>
</gene>
<organism evidence="3 4">
    <name type="scientific">Parashewanella curva</name>
    <dbReference type="NCBI Taxonomy" id="2338552"/>
    <lineage>
        <taxon>Bacteria</taxon>
        <taxon>Pseudomonadati</taxon>
        <taxon>Pseudomonadota</taxon>
        <taxon>Gammaproteobacteria</taxon>
        <taxon>Alteromonadales</taxon>
        <taxon>Shewanellaceae</taxon>
        <taxon>Parashewanella</taxon>
    </lineage>
</organism>
<dbReference type="InterPro" id="IPR050768">
    <property type="entry name" value="UPF0353/GerABKA_families"/>
</dbReference>
<comment type="caution">
    <text evidence="3">The sequence shown here is derived from an EMBL/GenBank/DDBJ whole genome shotgun (WGS) entry which is preliminary data.</text>
</comment>
<dbReference type="Gene3D" id="3.40.50.410">
    <property type="entry name" value="von Willebrand factor, type A domain"/>
    <property type="match status" value="1"/>
</dbReference>
<dbReference type="PANTHER" id="PTHR22550">
    <property type="entry name" value="SPORE GERMINATION PROTEIN"/>
    <property type="match status" value="1"/>
</dbReference>
<name>A0A3L8PY56_9GAMM</name>
<keyword evidence="1" id="KW-1133">Transmembrane helix</keyword>